<dbReference type="Pfam" id="PF08473">
    <property type="entry name" value="VGCC_alpha2"/>
    <property type="match status" value="2"/>
</dbReference>
<dbReference type="OrthoDB" id="10054666at2759"/>
<gene>
    <name evidence="1" type="ORF">CTOB1V02_LOCUS3273</name>
</gene>
<proteinExistence type="predicted"/>
<accession>A0A7R8W5M4</accession>
<name>A0A7R8W5M4_9CRUS</name>
<dbReference type="AlphaFoldDB" id="A0A7R8W5M4"/>
<protein>
    <submittedName>
        <fullName evidence="1">Uncharacterized protein</fullName>
    </submittedName>
</protein>
<organism evidence="1">
    <name type="scientific">Cyprideis torosa</name>
    <dbReference type="NCBI Taxonomy" id="163714"/>
    <lineage>
        <taxon>Eukaryota</taxon>
        <taxon>Metazoa</taxon>
        <taxon>Ecdysozoa</taxon>
        <taxon>Arthropoda</taxon>
        <taxon>Crustacea</taxon>
        <taxon>Oligostraca</taxon>
        <taxon>Ostracoda</taxon>
        <taxon>Podocopa</taxon>
        <taxon>Podocopida</taxon>
        <taxon>Cytherocopina</taxon>
        <taxon>Cytheroidea</taxon>
        <taxon>Cytherideidae</taxon>
        <taxon>Cyprideis</taxon>
    </lineage>
</organism>
<dbReference type="GO" id="GO:0005245">
    <property type="term" value="F:voltage-gated calcium channel activity"/>
    <property type="evidence" value="ECO:0007669"/>
    <property type="project" value="TreeGrafter"/>
</dbReference>
<dbReference type="InterPro" id="IPR013680">
    <property type="entry name" value="VDCC_a2/dsu"/>
</dbReference>
<dbReference type="PANTHER" id="PTHR10166:SF37">
    <property type="entry name" value="STOLID, ISOFORM H"/>
    <property type="match status" value="1"/>
</dbReference>
<dbReference type="EMBL" id="OB660554">
    <property type="protein sequence ID" value="CAD7225328.1"/>
    <property type="molecule type" value="Genomic_DNA"/>
</dbReference>
<dbReference type="InterPro" id="IPR051173">
    <property type="entry name" value="Ca_channel_alpha-2/delta"/>
</dbReference>
<evidence type="ECO:0000313" key="1">
    <source>
        <dbReference type="EMBL" id="CAD7225328.1"/>
    </source>
</evidence>
<sequence length="562" mass="63065">MNTQSVIDEEWYRRTVDFNEEDPHGYYYSVPHNDYDENRTLLTVTKAVFLNHPKGNIRVPVAVAGYQITHEYIRSEFINKTCMSVAPGPDQSCSTVSCASDLLECYLLDSDAYIIASKNPEFTGQFFGQVEPAILESLVSVEIYNRVTIYDYQAVCFTVTETHTSGCSILLTPFKYLFYMFTYLWTTAIWALTNMHFASIVNGFLGLGQKPSATVQDYDFVYGGGPGQGPPPSLNYYDATYSVHDGSMEELSRYWPDFRDAYINRTRPRPCDQKIELVKMNHTWLRTSKAFGARLENCHTNGCDRPYWVTKIPNSNMLFVLLERVCECVPVDPITVDPQEVEYNETDLCMRQNQSLVRKRPPDCRDYHPEEREEISHCKDSGVDALFPSLSLPLASAMVVSVVVHSFSHFLQSPFFTTTISSISSTPRIVSLDQERSRKAAIGRLMTTDAAPCITSPQSTNAFLGVSSALPRNRIAGMCIPQKLLRSGASEPASELFEVTGFRKRQVVAQTFPRSGASAPATVIFYFLSQSPDAEASSLGETSSFIWRVMLPDSGLDVSTNL</sequence>
<dbReference type="GO" id="GO:0005891">
    <property type="term" value="C:voltage-gated calcium channel complex"/>
    <property type="evidence" value="ECO:0007669"/>
    <property type="project" value="TreeGrafter"/>
</dbReference>
<reference evidence="1" key="1">
    <citation type="submission" date="2020-11" db="EMBL/GenBank/DDBJ databases">
        <authorList>
            <person name="Tran Van P."/>
        </authorList>
    </citation>
    <scope>NUCLEOTIDE SEQUENCE</scope>
</reference>
<dbReference type="PANTHER" id="PTHR10166">
    <property type="entry name" value="VOLTAGE-DEPENDENT CALCIUM CHANNEL SUBUNIT ALPHA-2/DELTA-RELATED"/>
    <property type="match status" value="1"/>
</dbReference>